<feature type="compositionally biased region" description="Pro residues" evidence="5">
    <location>
        <begin position="213"/>
        <end position="222"/>
    </location>
</feature>
<dbReference type="EMBL" id="CAAGRJ010006848">
    <property type="protein sequence ID" value="VFV24730.1"/>
    <property type="molecule type" value="Genomic_DNA"/>
</dbReference>
<dbReference type="AlphaFoldDB" id="A0A485MUX4"/>
<dbReference type="GO" id="GO:0046983">
    <property type="term" value="F:protein dimerization activity"/>
    <property type="evidence" value="ECO:0007669"/>
    <property type="project" value="InterPro"/>
</dbReference>
<organism evidence="7 8">
    <name type="scientific">Lynx pardinus</name>
    <name type="common">Iberian lynx</name>
    <name type="synonym">Felis pardina</name>
    <dbReference type="NCBI Taxonomy" id="191816"/>
    <lineage>
        <taxon>Eukaryota</taxon>
        <taxon>Metazoa</taxon>
        <taxon>Chordata</taxon>
        <taxon>Craniata</taxon>
        <taxon>Vertebrata</taxon>
        <taxon>Euteleostomi</taxon>
        <taxon>Mammalia</taxon>
        <taxon>Eutheria</taxon>
        <taxon>Laurasiatheria</taxon>
        <taxon>Carnivora</taxon>
        <taxon>Feliformia</taxon>
        <taxon>Felidae</taxon>
        <taxon>Felinae</taxon>
        <taxon>Lynx</taxon>
    </lineage>
</organism>
<dbReference type="Gene3D" id="6.10.250.540">
    <property type="match status" value="1"/>
</dbReference>
<feature type="compositionally biased region" description="Low complexity" evidence="5">
    <location>
        <begin position="8"/>
        <end position="22"/>
    </location>
</feature>
<evidence type="ECO:0000256" key="2">
    <source>
        <dbReference type="ARBA" id="ARBA00023015"/>
    </source>
</evidence>
<dbReference type="InterPro" id="IPR032198">
    <property type="entry name" value="E2F_CC-MB"/>
</dbReference>
<evidence type="ECO:0000256" key="3">
    <source>
        <dbReference type="ARBA" id="ARBA00023125"/>
    </source>
</evidence>
<dbReference type="Proteomes" id="UP000386466">
    <property type="component" value="Unassembled WGS sequence"/>
</dbReference>
<dbReference type="GO" id="GO:0000981">
    <property type="term" value="F:DNA-binding transcription factor activity, RNA polymerase II-specific"/>
    <property type="evidence" value="ECO:0007669"/>
    <property type="project" value="TreeGrafter"/>
</dbReference>
<name>A0A485MUX4_LYNPA</name>
<dbReference type="PANTHER" id="PTHR12081">
    <property type="entry name" value="TRANSCRIPTION FACTOR E2F"/>
    <property type="match status" value="1"/>
</dbReference>
<proteinExistence type="inferred from homology"/>
<dbReference type="GO" id="GO:0090575">
    <property type="term" value="C:RNA polymerase II transcription regulator complex"/>
    <property type="evidence" value="ECO:0007669"/>
    <property type="project" value="TreeGrafter"/>
</dbReference>
<sequence>MTSPTCWRASSSSVRRPRTTSSGGRGMFEDPTRPGKRQQLGQELKELMSTEQALDQLIQTCSLNFKHLTEDKANKRYPVWWGEEVREQATSLDSPAPTLAYVTYQDIRAVGSFQEQTVIVVKAPPQTRLEVPDRSEENLQIYLKSTQGPIEVYLCPEEVQEPDSPTKEPFPSPSPLGPIPDSTQPSSSTDPGMTEPMASPGPALTPQQALQLPAPPPPPLPLVPLEATDSMLELPHPLLQQTEDQFLSPTLPCSSPLISFSPPLDPDDYLWGPDGGEGISDLFDSYDLGDLLIN</sequence>
<evidence type="ECO:0000256" key="5">
    <source>
        <dbReference type="SAM" id="MobiDB-lite"/>
    </source>
</evidence>
<dbReference type="GO" id="GO:0000978">
    <property type="term" value="F:RNA polymerase II cis-regulatory region sequence-specific DNA binding"/>
    <property type="evidence" value="ECO:0007669"/>
    <property type="project" value="InterPro"/>
</dbReference>
<evidence type="ECO:0000256" key="1">
    <source>
        <dbReference type="ARBA" id="ARBA00010940"/>
    </source>
</evidence>
<comment type="similarity">
    <text evidence="1">Belongs to the E2F/DP family.</text>
</comment>
<evidence type="ECO:0000256" key="4">
    <source>
        <dbReference type="ARBA" id="ARBA00023163"/>
    </source>
</evidence>
<feature type="domain" description="E2F transcription factor CC-MB" evidence="6">
    <location>
        <begin position="41"/>
        <end position="156"/>
    </location>
</feature>
<feature type="compositionally biased region" description="Low complexity" evidence="5">
    <location>
        <begin position="200"/>
        <end position="212"/>
    </location>
</feature>
<keyword evidence="3" id="KW-0238">DNA-binding</keyword>
<evidence type="ECO:0000313" key="8">
    <source>
        <dbReference type="Proteomes" id="UP000386466"/>
    </source>
</evidence>
<dbReference type="InterPro" id="IPR037241">
    <property type="entry name" value="E2F-DP_heterodim"/>
</dbReference>
<dbReference type="CDD" id="cd14660">
    <property type="entry name" value="E2F_DD"/>
    <property type="match status" value="1"/>
</dbReference>
<keyword evidence="2" id="KW-0805">Transcription regulation</keyword>
<keyword evidence="8" id="KW-1185">Reference proteome</keyword>
<feature type="compositionally biased region" description="Pro residues" evidence="5">
    <location>
        <begin position="168"/>
        <end position="178"/>
    </location>
</feature>
<keyword evidence="4" id="KW-0804">Transcription</keyword>
<dbReference type="PANTHER" id="PTHR12081:SF50">
    <property type="entry name" value="TRANSCRIPTION FACTOR E2F2"/>
    <property type="match status" value="1"/>
</dbReference>
<reference evidence="7 8" key="1">
    <citation type="submission" date="2019-01" db="EMBL/GenBank/DDBJ databases">
        <authorList>
            <person name="Alioto T."/>
            <person name="Alioto T."/>
        </authorList>
    </citation>
    <scope>NUCLEOTIDE SEQUENCE [LARGE SCALE GENOMIC DNA]</scope>
</reference>
<gene>
    <name evidence="7" type="ORF">LYPA_23C012192</name>
</gene>
<accession>A0A485MUX4</accession>
<evidence type="ECO:0000259" key="6">
    <source>
        <dbReference type="Pfam" id="PF16421"/>
    </source>
</evidence>
<dbReference type="InterPro" id="IPR015633">
    <property type="entry name" value="E2F"/>
</dbReference>
<evidence type="ECO:0000313" key="7">
    <source>
        <dbReference type="EMBL" id="VFV24730.1"/>
    </source>
</evidence>
<dbReference type="SUPFAM" id="SSF144074">
    <property type="entry name" value="E2F-DP heterodimerization region"/>
    <property type="match status" value="1"/>
</dbReference>
<feature type="compositionally biased region" description="Low complexity" evidence="5">
    <location>
        <begin position="179"/>
        <end position="191"/>
    </location>
</feature>
<feature type="region of interest" description="Disordered" evidence="5">
    <location>
        <begin position="159"/>
        <end position="225"/>
    </location>
</feature>
<protein>
    <submittedName>
        <fullName evidence="7">Transcription factor e2f2</fullName>
    </submittedName>
</protein>
<dbReference type="Pfam" id="PF16421">
    <property type="entry name" value="E2F_CC-MB"/>
    <property type="match status" value="1"/>
</dbReference>
<feature type="region of interest" description="Disordered" evidence="5">
    <location>
        <begin position="1"/>
        <end position="38"/>
    </location>
</feature>